<feature type="region of interest" description="Disordered" evidence="1">
    <location>
        <begin position="1"/>
        <end position="29"/>
    </location>
</feature>
<evidence type="ECO:0000313" key="3">
    <source>
        <dbReference type="Proteomes" id="UP000515908"/>
    </source>
</evidence>
<dbReference type="Proteomes" id="UP000515908">
    <property type="component" value="Chromosome 02"/>
</dbReference>
<keyword evidence="3" id="KW-1185">Reference proteome</keyword>
<dbReference type="AlphaFoldDB" id="A0A7G2C2S8"/>
<evidence type="ECO:0000256" key="1">
    <source>
        <dbReference type="SAM" id="MobiDB-lite"/>
    </source>
</evidence>
<proteinExistence type="predicted"/>
<organism evidence="2 3">
    <name type="scientific">Angomonas deanei</name>
    <dbReference type="NCBI Taxonomy" id="59799"/>
    <lineage>
        <taxon>Eukaryota</taxon>
        <taxon>Discoba</taxon>
        <taxon>Euglenozoa</taxon>
        <taxon>Kinetoplastea</taxon>
        <taxon>Metakinetoplastina</taxon>
        <taxon>Trypanosomatida</taxon>
        <taxon>Trypanosomatidae</taxon>
        <taxon>Strigomonadinae</taxon>
        <taxon>Angomonas</taxon>
    </lineage>
</organism>
<dbReference type="VEuPathDB" id="TriTrypDB:ADEAN_000098700"/>
<name>A0A7G2C2S8_9TRYP</name>
<dbReference type="EMBL" id="LR877146">
    <property type="protein sequence ID" value="CAD2213544.1"/>
    <property type="molecule type" value="Genomic_DNA"/>
</dbReference>
<evidence type="ECO:0000313" key="2">
    <source>
        <dbReference type="EMBL" id="CAD2213544.1"/>
    </source>
</evidence>
<accession>A0A7G2C2S8</accession>
<protein>
    <submittedName>
        <fullName evidence="2">Uncharacterized protein</fullName>
    </submittedName>
</protein>
<sequence>MFQLPASIKVDEQADSPVKRNNKSHQCGETEQDIYSNGVSMSHATSSQTQNYSQEPMCFVARCHAESLDDVCVGYRHTCSPTDPECARRRFENNCAIAAACDFLQM</sequence>
<reference evidence="2 3" key="1">
    <citation type="submission" date="2020-08" db="EMBL/GenBank/DDBJ databases">
        <authorList>
            <person name="Newling K."/>
            <person name="Davey J."/>
            <person name="Forrester S."/>
        </authorList>
    </citation>
    <scope>NUCLEOTIDE SEQUENCE [LARGE SCALE GENOMIC DNA]</scope>
    <source>
        <strain evidence="3">Crithidia deanei Carvalho (ATCC PRA-265)</strain>
    </source>
</reference>
<gene>
    <name evidence="2" type="ORF">ADEAN_000098700</name>
</gene>